<dbReference type="FunCoup" id="A0A448YIB1">
    <property type="interactions" value="140"/>
</dbReference>
<evidence type="ECO:0000256" key="2">
    <source>
        <dbReference type="ARBA" id="ARBA00010289"/>
    </source>
</evidence>
<keyword evidence="4" id="KW-0805">Transcription regulation</keyword>
<evidence type="ECO:0000256" key="4">
    <source>
        <dbReference type="ARBA" id="ARBA00023015"/>
    </source>
</evidence>
<dbReference type="InterPro" id="IPR019035">
    <property type="entry name" value="Mediator_Med12"/>
</dbReference>
<comment type="similarity">
    <text evidence="2">Belongs to the Mediator complex subunit 12 family.</text>
</comment>
<evidence type="ECO:0000256" key="5">
    <source>
        <dbReference type="ARBA" id="ARBA00023163"/>
    </source>
</evidence>
<dbReference type="STRING" id="13370.A0A448YIB1"/>
<keyword evidence="6" id="KW-0539">Nucleus</keyword>
<sequence length="1536" mass="177260">MSRILSAADGQVPRPEGVYALNDTVERTATVSGKPSLPFNSSRSVLSQSEPPKPTPVYPDFEIWKHAARDDTRMRNHLQKGYFEPPVVSNECHSGRQTLTQLLHNGSDDNTNDNESVSERIVKAKLNSLSDAMIKVIAERRSIKKIRGKSTYKPPPRVTLTEHKREMWLDNLANPSVPLKQLSKAIPHGLRNKTLFEQCLNHKLPISRAIWLIKCVSSNEQRQLKRKAGNTNAAYLLSNRWIIEWTDQIAIFVEHVYDSCFEPKFRDSWKFRLDYTFRLATNLYLQELLNQETFLSWMVQYLGRIAKKITSGSVLNFRTLSLHYLLIRLFWFRLIKVDYLSKELGENMLFVVAKLYELPRDPKFDAVAQKLSENFQYLVKYLFYYNSDNFIIPNNWYYLKPHLRRLLDMSMNAVSEQFKLITYRNESLMIDETDRRRAEDNTATKLSYCYNKISQMVFKLDNYGEDDNEDSVTALHELSKSVFSDSSSDWRRMLAMALQWSITTDREIHTESQRSSLVCSVLQTRLHELSQLKPKKFRQLKLELEAEITEFVYKMSATLNYGANGSFSLCNFLILVNRLYRMDLFVVSSYLRRLIASGIIYLSQPDRSCYIHLLILHSLPPLKDSNASNILKRLSDTTGIAIPTDRDVDMVSKTEKKLENYIERLFDDSGKDSNGHAYSSPGSFGSYNSYGSYDIFYDLIDSCQWPDNEDDTMQIGRKFELGTFFLDKLGDKFASAEKPRLILNVTNLTILYRLMKDHFHRYPRFTQLIFEKLDEGEIEMVDSEAFSLLLKLSSYNRRLLDSYLIDADNTIWQDITRICKEWIEKDRFHIKWLLEISKLSPSPPSRLTSYQSSLSAAELSQLGISSLERLSNAAEYSHHFSLTMSQYLNLVKGFNPQLRQSVLQLVSDLRNWKPDDFDNLLAMYLKKFIQPTLSLDYGVDLKLILKLVMDDLIDLSKIFELFAPTSRSKMDEFSSNSNRRLHWDLLFNQDLDLDDHEFLLICFERDRFMQRHPNSYYEVMLTFLSGDELNETGRGRASGQDVEMGGVDDVVPVDVMNSLHELANVSVVTPIESHRRNDTSVVKDEEGDTIRRKSSQQVVDSTWRLAASYMDIFVEMFYESKEVSCDNIRHFFFDGVMKLRPPSGDSEDDVLASVDELIRSLNYCNLHVCQWLFKDLIENKLFANASDNEYELNSTIANAMTNMLSRISELKPPKDIYLVGELFEFVSSDYKLKILSSCEDLYLGGDTFPRFAVGSQGDNMTNYLTNIISSCSRLKEYEPGQIPMSDALVFSLNLSLEKLISFCHGLERRKKVSSAEFRILESAIKLISKIILIHKNFLVDLVMKRSVNLQRDVLLLNLMKLFNTRLMDKNLRLKNLLYDILLSIKVLISEAVAGQYQKQQQGGLPLQPATLSPLSRNIATPSSSFVSPVESPLPSFGTPQSDAKNKGTIPWRTSMAINPPSVNNKLKFLLSKFSLKDALATKHSNYFLVDEETERMTKYNFRRFDMIEDASPYETMNNSSLSLQLFDCSIERMNPS</sequence>
<feature type="compositionally biased region" description="Polar residues" evidence="8">
    <location>
        <begin position="30"/>
        <end position="50"/>
    </location>
</feature>
<dbReference type="EMBL" id="CAACVR010000006">
    <property type="protein sequence ID" value="VEU20684.1"/>
    <property type="molecule type" value="Genomic_DNA"/>
</dbReference>
<dbReference type="GO" id="GO:0016592">
    <property type="term" value="C:mediator complex"/>
    <property type="evidence" value="ECO:0007669"/>
    <property type="project" value="InterPro"/>
</dbReference>
<dbReference type="GO" id="GO:0006357">
    <property type="term" value="P:regulation of transcription by RNA polymerase II"/>
    <property type="evidence" value="ECO:0007669"/>
    <property type="project" value="InterPro"/>
</dbReference>
<accession>A0A448YIB1</accession>
<protein>
    <recommendedName>
        <fullName evidence="3">Mediator of RNA polymerase II transcription subunit 12</fullName>
    </recommendedName>
    <alternativeName>
        <fullName evidence="7">Mediator complex subunit 12</fullName>
    </alternativeName>
</protein>
<dbReference type="SMART" id="SM01281">
    <property type="entry name" value="Med12"/>
    <property type="match status" value="1"/>
</dbReference>
<evidence type="ECO:0000313" key="11">
    <source>
        <dbReference type="Proteomes" id="UP000290900"/>
    </source>
</evidence>
<proteinExistence type="inferred from homology"/>
<dbReference type="InParanoid" id="A0A448YIB1"/>
<dbReference type="Pfam" id="PF09497">
    <property type="entry name" value="Med12"/>
    <property type="match status" value="1"/>
</dbReference>
<dbReference type="Proteomes" id="UP000290900">
    <property type="component" value="Unassembled WGS sequence"/>
</dbReference>
<feature type="domain" description="Mediator complex subunit Med12" evidence="9">
    <location>
        <begin position="151"/>
        <end position="214"/>
    </location>
</feature>
<gene>
    <name evidence="10" type="ORF">BRENAR_LOCUS1419</name>
</gene>
<keyword evidence="5" id="KW-0804">Transcription</keyword>
<keyword evidence="11" id="KW-1185">Reference proteome</keyword>
<feature type="region of interest" description="Disordered" evidence="8">
    <location>
        <begin position="30"/>
        <end position="58"/>
    </location>
</feature>
<evidence type="ECO:0000256" key="1">
    <source>
        <dbReference type="ARBA" id="ARBA00004123"/>
    </source>
</evidence>
<reference evidence="10 11" key="1">
    <citation type="submission" date="2018-12" db="EMBL/GenBank/DDBJ databases">
        <authorList>
            <person name="Tiukova I."/>
            <person name="Dainat J."/>
        </authorList>
    </citation>
    <scope>NUCLEOTIDE SEQUENCE [LARGE SCALE GENOMIC DNA]</scope>
</reference>
<dbReference type="GO" id="GO:0003712">
    <property type="term" value="F:transcription coregulator activity"/>
    <property type="evidence" value="ECO:0007669"/>
    <property type="project" value="InterPro"/>
</dbReference>
<evidence type="ECO:0000259" key="9">
    <source>
        <dbReference type="SMART" id="SM01281"/>
    </source>
</evidence>
<dbReference type="OrthoDB" id="20828at2759"/>
<comment type="subcellular location">
    <subcellularLocation>
        <location evidence="1">Nucleus</location>
    </subcellularLocation>
</comment>
<evidence type="ECO:0000256" key="7">
    <source>
        <dbReference type="ARBA" id="ARBA00032010"/>
    </source>
</evidence>
<organism evidence="10 11">
    <name type="scientific">Brettanomyces naardenensis</name>
    <name type="common">Yeast</name>
    <dbReference type="NCBI Taxonomy" id="13370"/>
    <lineage>
        <taxon>Eukaryota</taxon>
        <taxon>Fungi</taxon>
        <taxon>Dikarya</taxon>
        <taxon>Ascomycota</taxon>
        <taxon>Saccharomycotina</taxon>
        <taxon>Pichiomycetes</taxon>
        <taxon>Pichiales</taxon>
        <taxon>Pichiaceae</taxon>
        <taxon>Brettanomyces</taxon>
    </lineage>
</organism>
<evidence type="ECO:0000256" key="6">
    <source>
        <dbReference type="ARBA" id="ARBA00023242"/>
    </source>
</evidence>
<evidence type="ECO:0000256" key="3">
    <source>
        <dbReference type="ARBA" id="ARBA00019622"/>
    </source>
</evidence>
<evidence type="ECO:0000256" key="8">
    <source>
        <dbReference type="SAM" id="MobiDB-lite"/>
    </source>
</evidence>
<dbReference type="PANTHER" id="PTHR46567:SF1">
    <property type="entry name" value="MEDIATOR OF RNA POLYMERASE II TRANSCRIPTION SUBUNIT 12"/>
    <property type="match status" value="1"/>
</dbReference>
<name>A0A448YIB1_BRENA</name>
<evidence type="ECO:0000313" key="10">
    <source>
        <dbReference type="EMBL" id="VEU20684.1"/>
    </source>
</evidence>
<dbReference type="PANTHER" id="PTHR46567">
    <property type="entry name" value="MEDIATOR OF RNA POLYMERASE II TRANSCRIPTION SUBUNIT 12"/>
    <property type="match status" value="1"/>
</dbReference>